<dbReference type="PANTHER" id="PTHR30160">
    <property type="entry name" value="TETRAACYLDISACCHARIDE 4'-KINASE-RELATED"/>
    <property type="match status" value="1"/>
</dbReference>
<evidence type="ECO:0000256" key="2">
    <source>
        <dbReference type="ARBA" id="ARBA00022679"/>
    </source>
</evidence>
<name>A0A9D1JP75_9BACT</name>
<dbReference type="InterPro" id="IPR002201">
    <property type="entry name" value="Glyco_trans_9"/>
</dbReference>
<dbReference type="PANTHER" id="PTHR30160:SF7">
    <property type="entry name" value="ADP-HEPTOSE--LPS HEPTOSYLTRANSFERASE 2"/>
    <property type="match status" value="1"/>
</dbReference>
<dbReference type="GO" id="GO:0009244">
    <property type="term" value="P:lipopolysaccharide core region biosynthetic process"/>
    <property type="evidence" value="ECO:0007669"/>
    <property type="project" value="TreeGrafter"/>
</dbReference>
<comment type="caution">
    <text evidence="3">The sequence shown here is derived from an EMBL/GenBank/DDBJ whole genome shotgun (WGS) entry which is preliminary data.</text>
</comment>
<dbReference type="SUPFAM" id="SSF53756">
    <property type="entry name" value="UDP-Glycosyltransferase/glycogen phosphorylase"/>
    <property type="match status" value="1"/>
</dbReference>
<dbReference type="Gene3D" id="3.40.50.2000">
    <property type="entry name" value="Glycogen Phosphorylase B"/>
    <property type="match status" value="2"/>
</dbReference>
<accession>A0A9D1JP75</accession>
<organism evidence="3 4">
    <name type="scientific">Candidatus Scatousia excrementigallinarum</name>
    <dbReference type="NCBI Taxonomy" id="2840935"/>
    <lineage>
        <taxon>Bacteria</taxon>
        <taxon>Candidatus Scatousia</taxon>
    </lineage>
</organism>
<dbReference type="Pfam" id="PF01075">
    <property type="entry name" value="Glyco_transf_9"/>
    <property type="match status" value="1"/>
</dbReference>
<dbReference type="InterPro" id="IPR051199">
    <property type="entry name" value="LPS_LOS_Heptosyltrfase"/>
</dbReference>
<reference evidence="3" key="1">
    <citation type="submission" date="2020-10" db="EMBL/GenBank/DDBJ databases">
        <authorList>
            <person name="Gilroy R."/>
        </authorList>
    </citation>
    <scope>NUCLEOTIDE SEQUENCE</scope>
    <source>
        <strain evidence="3">6276</strain>
    </source>
</reference>
<dbReference type="Proteomes" id="UP000823928">
    <property type="component" value="Unassembled WGS sequence"/>
</dbReference>
<dbReference type="EMBL" id="DVIU01000201">
    <property type="protein sequence ID" value="HIS36965.1"/>
    <property type="molecule type" value="Genomic_DNA"/>
</dbReference>
<dbReference type="AlphaFoldDB" id="A0A9D1JP75"/>
<sequence length="330" mass="36935">MKKIRNILAINFGGIGDEIFFLPALISLKKEFPDSKITLALEPRSKSVKDLTDIIDDLFLIDVKCKNKYAELLKLIFKARAGNFDMVISSGGNKLISILLWMTGIKNRYGYYTGMLSEKLLTVAVPLNKNQYACDMYHDLVTPVTRHKTFLPEINITAQRKIPNSVLIHPGVSKMSVQKGMIKTIPAETWAEIIDLLQEKGKKVILVGGPDDKECIDTIRATVKNKNFEDYYGKTKSLKDLGELIAKAEQFICSDSAPLHVAVALKTKTYVIFGPTDDKKLIPQSELVCAVKAADKCPIKPCLWEHRQTTCESLECLKITAEDVVNRISL</sequence>
<protein>
    <submittedName>
        <fullName evidence="3">Glycosyltransferase family 9 protein</fullName>
    </submittedName>
</protein>
<keyword evidence="2" id="KW-0808">Transferase</keyword>
<keyword evidence="1" id="KW-0328">Glycosyltransferase</keyword>
<gene>
    <name evidence="3" type="ORF">IAC10_10120</name>
</gene>
<reference evidence="3" key="2">
    <citation type="journal article" date="2021" name="PeerJ">
        <title>Extensive microbial diversity within the chicken gut microbiome revealed by metagenomics and culture.</title>
        <authorList>
            <person name="Gilroy R."/>
            <person name="Ravi A."/>
            <person name="Getino M."/>
            <person name="Pursley I."/>
            <person name="Horton D.L."/>
            <person name="Alikhan N.F."/>
            <person name="Baker D."/>
            <person name="Gharbi K."/>
            <person name="Hall N."/>
            <person name="Watson M."/>
            <person name="Adriaenssens E.M."/>
            <person name="Foster-Nyarko E."/>
            <person name="Jarju S."/>
            <person name="Secka A."/>
            <person name="Antonio M."/>
            <person name="Oren A."/>
            <person name="Chaudhuri R.R."/>
            <person name="La Ragione R."/>
            <person name="Hildebrand F."/>
            <person name="Pallen M.J."/>
        </authorList>
    </citation>
    <scope>NUCLEOTIDE SEQUENCE</scope>
    <source>
        <strain evidence="3">6276</strain>
    </source>
</reference>
<evidence type="ECO:0000256" key="1">
    <source>
        <dbReference type="ARBA" id="ARBA00022676"/>
    </source>
</evidence>
<dbReference type="CDD" id="cd03789">
    <property type="entry name" value="GT9_LPS_heptosyltransferase"/>
    <property type="match status" value="1"/>
</dbReference>
<dbReference type="GO" id="GO:0008713">
    <property type="term" value="F:ADP-heptose-lipopolysaccharide heptosyltransferase activity"/>
    <property type="evidence" value="ECO:0007669"/>
    <property type="project" value="TreeGrafter"/>
</dbReference>
<proteinExistence type="predicted"/>
<dbReference type="GO" id="GO:0005829">
    <property type="term" value="C:cytosol"/>
    <property type="evidence" value="ECO:0007669"/>
    <property type="project" value="TreeGrafter"/>
</dbReference>
<evidence type="ECO:0000313" key="3">
    <source>
        <dbReference type="EMBL" id="HIS36965.1"/>
    </source>
</evidence>
<evidence type="ECO:0000313" key="4">
    <source>
        <dbReference type="Proteomes" id="UP000823928"/>
    </source>
</evidence>